<keyword evidence="1" id="KW-1133">Transmembrane helix</keyword>
<sequence>MPVDTERNLTEPWNAATILMMLMGCVVLTYIAWHTFQTAAFLHHATRVTGVVVDPAGHPRIRFSTADGVPVEFVQNGFISRPRGAAVPVAYDPHNPAMTAQAATFWANWGESLWLLPMGLGFTLLPLFGARARFRPGRY</sequence>
<gene>
    <name evidence="2" type="ORF">SAMN05444165_1434</name>
</gene>
<evidence type="ECO:0000256" key="1">
    <source>
        <dbReference type="SAM" id="Phobius"/>
    </source>
</evidence>
<accession>A0A1N6HKN4</accession>
<dbReference type="OrthoDB" id="9021134at2"/>
<dbReference type="Proteomes" id="UP000185151">
    <property type="component" value="Unassembled WGS sequence"/>
</dbReference>
<keyword evidence="3" id="KW-1185">Reference proteome</keyword>
<dbReference type="RefSeq" id="WP_074294979.1">
    <property type="nucleotide sequence ID" value="NZ_FSRU01000001.1"/>
</dbReference>
<protein>
    <recommendedName>
        <fullName evidence="4">DUF3592 domain-containing protein</fullName>
    </recommendedName>
</protein>
<reference evidence="2 3" key="1">
    <citation type="submission" date="2016-11" db="EMBL/GenBank/DDBJ databases">
        <authorList>
            <person name="Jaros S."/>
            <person name="Januszkiewicz K."/>
            <person name="Wedrychowicz H."/>
        </authorList>
    </citation>
    <scope>NUCLEOTIDE SEQUENCE [LARGE SCALE GENOMIC DNA]</scope>
    <source>
        <strain evidence="2 3">GAS95</strain>
    </source>
</reference>
<proteinExistence type="predicted"/>
<dbReference type="EMBL" id="FSRU01000001">
    <property type="protein sequence ID" value="SIO20340.1"/>
    <property type="molecule type" value="Genomic_DNA"/>
</dbReference>
<evidence type="ECO:0000313" key="3">
    <source>
        <dbReference type="Proteomes" id="UP000185151"/>
    </source>
</evidence>
<keyword evidence="1" id="KW-0472">Membrane</keyword>
<feature type="transmembrane region" description="Helical" evidence="1">
    <location>
        <begin position="12"/>
        <end position="33"/>
    </location>
</feature>
<dbReference type="AlphaFoldDB" id="A0A1N6HKN4"/>
<name>A0A1N6HKN4_9BURK</name>
<keyword evidence="1" id="KW-0812">Transmembrane</keyword>
<organism evidence="2 3">
    <name type="scientific">Paraburkholderia phenazinium</name>
    <dbReference type="NCBI Taxonomy" id="60549"/>
    <lineage>
        <taxon>Bacteria</taxon>
        <taxon>Pseudomonadati</taxon>
        <taxon>Pseudomonadota</taxon>
        <taxon>Betaproteobacteria</taxon>
        <taxon>Burkholderiales</taxon>
        <taxon>Burkholderiaceae</taxon>
        <taxon>Paraburkholderia</taxon>
    </lineage>
</organism>
<feature type="transmembrane region" description="Helical" evidence="1">
    <location>
        <begin position="113"/>
        <end position="130"/>
    </location>
</feature>
<evidence type="ECO:0008006" key="4">
    <source>
        <dbReference type="Google" id="ProtNLM"/>
    </source>
</evidence>
<evidence type="ECO:0000313" key="2">
    <source>
        <dbReference type="EMBL" id="SIO20340.1"/>
    </source>
</evidence>
<dbReference type="PROSITE" id="PS51257">
    <property type="entry name" value="PROKAR_LIPOPROTEIN"/>
    <property type="match status" value="1"/>
</dbReference>